<evidence type="ECO:0000313" key="15">
    <source>
        <dbReference type="EMBL" id="KAF2493438.1"/>
    </source>
</evidence>
<dbReference type="CDD" id="cd05339">
    <property type="entry name" value="17beta-HSDXI-like_SDR_c"/>
    <property type="match status" value="1"/>
</dbReference>
<keyword evidence="5 13" id="KW-1133">Transmembrane helix</keyword>
<evidence type="ECO:0000256" key="7">
    <source>
        <dbReference type="ARBA" id="ARBA00023098"/>
    </source>
</evidence>
<evidence type="ECO:0000256" key="10">
    <source>
        <dbReference type="ARBA" id="ARBA00068717"/>
    </source>
</evidence>
<dbReference type="SUPFAM" id="SSF51735">
    <property type="entry name" value="NAD(P)-binding Rossmann-fold domains"/>
    <property type="match status" value="1"/>
</dbReference>
<feature type="domain" description="Ketoreductase" evidence="14">
    <location>
        <begin position="100"/>
        <end position="282"/>
    </location>
</feature>
<evidence type="ECO:0000256" key="3">
    <source>
        <dbReference type="ARBA" id="ARBA00022692"/>
    </source>
</evidence>
<comment type="subcellular location">
    <subcellularLocation>
        <location evidence="1">Membrane</location>
        <topology evidence="1">Multi-pass membrane protein</topology>
    </subcellularLocation>
</comment>
<organism evidence="15 16">
    <name type="scientific">Lophium mytilinum</name>
    <dbReference type="NCBI Taxonomy" id="390894"/>
    <lineage>
        <taxon>Eukaryota</taxon>
        <taxon>Fungi</taxon>
        <taxon>Dikarya</taxon>
        <taxon>Ascomycota</taxon>
        <taxon>Pezizomycotina</taxon>
        <taxon>Dothideomycetes</taxon>
        <taxon>Pleosporomycetidae</taxon>
        <taxon>Mytilinidiales</taxon>
        <taxon>Mytilinidiaceae</taxon>
        <taxon>Lophium</taxon>
    </lineage>
</organism>
<dbReference type="InterPro" id="IPR057326">
    <property type="entry name" value="KR_dom"/>
</dbReference>
<proteinExistence type="inferred from homology"/>
<dbReference type="FunFam" id="3.40.50.720:FF:000131">
    <property type="entry name" value="Short-chain dehydrogenase/reductase 3"/>
    <property type="match status" value="1"/>
</dbReference>
<dbReference type="Proteomes" id="UP000799750">
    <property type="component" value="Unassembled WGS sequence"/>
</dbReference>
<keyword evidence="6" id="KW-0560">Oxidoreductase</keyword>
<dbReference type="EMBL" id="MU004192">
    <property type="protein sequence ID" value="KAF2493438.1"/>
    <property type="molecule type" value="Genomic_DNA"/>
</dbReference>
<dbReference type="Gene3D" id="3.40.50.720">
    <property type="entry name" value="NAD(P)-binding Rossmann-like Domain"/>
    <property type="match status" value="1"/>
</dbReference>
<evidence type="ECO:0000256" key="4">
    <source>
        <dbReference type="ARBA" id="ARBA00022857"/>
    </source>
</evidence>
<evidence type="ECO:0000256" key="8">
    <source>
        <dbReference type="ARBA" id="ARBA00023136"/>
    </source>
</evidence>
<evidence type="ECO:0000256" key="1">
    <source>
        <dbReference type="ARBA" id="ARBA00004141"/>
    </source>
</evidence>
<dbReference type="PANTHER" id="PTHR24322:SF736">
    <property type="entry name" value="RETINOL DEHYDROGENASE 10"/>
    <property type="match status" value="1"/>
</dbReference>
<dbReference type="Pfam" id="PF00106">
    <property type="entry name" value="adh_short"/>
    <property type="match status" value="1"/>
</dbReference>
<name>A0A6A6QLR8_9PEZI</name>
<dbReference type="InterPro" id="IPR002347">
    <property type="entry name" value="SDR_fam"/>
</dbReference>
<feature type="transmembrane region" description="Helical" evidence="13">
    <location>
        <begin position="30"/>
        <end position="52"/>
    </location>
</feature>
<accession>A0A6A6QLR8</accession>
<evidence type="ECO:0000256" key="5">
    <source>
        <dbReference type="ARBA" id="ARBA00022989"/>
    </source>
</evidence>
<dbReference type="OrthoDB" id="5840532at2759"/>
<keyword evidence="3 13" id="KW-0812">Transmembrane</keyword>
<dbReference type="AlphaFoldDB" id="A0A6A6QLR8"/>
<evidence type="ECO:0000256" key="9">
    <source>
        <dbReference type="ARBA" id="ARBA00059620"/>
    </source>
</evidence>
<evidence type="ECO:0000313" key="16">
    <source>
        <dbReference type="Proteomes" id="UP000799750"/>
    </source>
</evidence>
<keyword evidence="8 13" id="KW-0472">Membrane</keyword>
<keyword evidence="4" id="KW-0521">NADP</keyword>
<dbReference type="PANTHER" id="PTHR24322">
    <property type="entry name" value="PKSB"/>
    <property type="match status" value="1"/>
</dbReference>
<dbReference type="PRINTS" id="PR00081">
    <property type="entry name" value="GDHRDH"/>
</dbReference>
<sequence length="369" mass="39978">MIQTIPAKMPEGATISGTEKPWHHYLTIDIIVNVLSYTVLHPFVAWMIPLCLRAQATPYDHPSMHVTVAWASLLTIYGILGLINDRIAYGPPREVDLSEEVIVITGGASGLGALIAEVYGMRNANIAVLDVKKFSEDEAEEKGIAYYECDVGDPKQVEAAGKRIVEELGVPTILINNAGIVHGKPLLELSSEEIERTFRINTLSHFHTLKTFLPGMLQEERGTIVTVSSVLGHLGAANLADYTASKAALLAMHASLEAELARDPRGQYIRTILCKPGQLSTTMFASVKTPSSFLAPVLAPVDVAKEIIRLVDGGRGGTIAVPLYARWIDILGVLPAGMQYLVRRWSGVDNAMAGVKPSSAKKFETEKQG</sequence>
<evidence type="ECO:0000256" key="6">
    <source>
        <dbReference type="ARBA" id="ARBA00023002"/>
    </source>
</evidence>
<feature type="transmembrane region" description="Helical" evidence="13">
    <location>
        <begin position="64"/>
        <end position="83"/>
    </location>
</feature>
<protein>
    <recommendedName>
        <fullName evidence="10">Short-chain dehydrogenase/reductase 3</fullName>
    </recommendedName>
    <alternativeName>
        <fullName evidence="11">Retinal short-chain dehydrogenase/reductase 1</fullName>
    </alternativeName>
</protein>
<dbReference type="SMART" id="SM00822">
    <property type="entry name" value="PKS_KR"/>
    <property type="match status" value="1"/>
</dbReference>
<keyword evidence="7" id="KW-0443">Lipid metabolism</keyword>
<evidence type="ECO:0000259" key="14">
    <source>
        <dbReference type="SMART" id="SM00822"/>
    </source>
</evidence>
<evidence type="ECO:0000256" key="11">
    <source>
        <dbReference type="ARBA" id="ARBA00082544"/>
    </source>
</evidence>
<comment type="function">
    <text evidence="9">Catalyzes the reduction of all-trans-retinal to all-trans-retinol in the presence of NADPH.</text>
</comment>
<evidence type="ECO:0000256" key="13">
    <source>
        <dbReference type="SAM" id="Phobius"/>
    </source>
</evidence>
<dbReference type="InterPro" id="IPR036291">
    <property type="entry name" value="NAD(P)-bd_dom_sf"/>
</dbReference>
<dbReference type="PRINTS" id="PR00080">
    <property type="entry name" value="SDRFAMILY"/>
</dbReference>
<keyword evidence="16" id="KW-1185">Reference proteome</keyword>
<reference evidence="15" key="1">
    <citation type="journal article" date="2020" name="Stud. Mycol.">
        <title>101 Dothideomycetes genomes: a test case for predicting lifestyles and emergence of pathogens.</title>
        <authorList>
            <person name="Haridas S."/>
            <person name="Albert R."/>
            <person name="Binder M."/>
            <person name="Bloem J."/>
            <person name="Labutti K."/>
            <person name="Salamov A."/>
            <person name="Andreopoulos B."/>
            <person name="Baker S."/>
            <person name="Barry K."/>
            <person name="Bills G."/>
            <person name="Bluhm B."/>
            <person name="Cannon C."/>
            <person name="Castanera R."/>
            <person name="Culley D."/>
            <person name="Daum C."/>
            <person name="Ezra D."/>
            <person name="Gonzalez J."/>
            <person name="Henrissat B."/>
            <person name="Kuo A."/>
            <person name="Liang C."/>
            <person name="Lipzen A."/>
            <person name="Lutzoni F."/>
            <person name="Magnuson J."/>
            <person name="Mondo S."/>
            <person name="Nolan M."/>
            <person name="Ohm R."/>
            <person name="Pangilinan J."/>
            <person name="Park H.-J."/>
            <person name="Ramirez L."/>
            <person name="Alfaro M."/>
            <person name="Sun H."/>
            <person name="Tritt A."/>
            <person name="Yoshinaga Y."/>
            <person name="Zwiers L.-H."/>
            <person name="Turgeon B."/>
            <person name="Goodwin S."/>
            <person name="Spatafora J."/>
            <person name="Crous P."/>
            <person name="Grigoriev I."/>
        </authorList>
    </citation>
    <scope>NUCLEOTIDE SEQUENCE</scope>
    <source>
        <strain evidence="15">CBS 269.34</strain>
    </source>
</reference>
<dbReference type="GO" id="GO:0052650">
    <property type="term" value="F:all-trans-retinol dehydrogenase (NADP+) activity"/>
    <property type="evidence" value="ECO:0007669"/>
    <property type="project" value="UniProtKB-ARBA"/>
</dbReference>
<evidence type="ECO:0000256" key="12">
    <source>
        <dbReference type="RuleBase" id="RU000363"/>
    </source>
</evidence>
<comment type="similarity">
    <text evidence="2 12">Belongs to the short-chain dehydrogenases/reductases (SDR) family.</text>
</comment>
<gene>
    <name evidence="15" type="ORF">BU16DRAFT_528737</name>
</gene>
<dbReference type="GO" id="GO:0016020">
    <property type="term" value="C:membrane"/>
    <property type="evidence" value="ECO:0007669"/>
    <property type="project" value="UniProtKB-SubCell"/>
</dbReference>
<evidence type="ECO:0000256" key="2">
    <source>
        <dbReference type="ARBA" id="ARBA00006484"/>
    </source>
</evidence>